<evidence type="ECO:0000313" key="3">
    <source>
        <dbReference type="Proteomes" id="UP000632154"/>
    </source>
</evidence>
<protein>
    <submittedName>
        <fullName evidence="2">Uncharacterized protein</fullName>
    </submittedName>
</protein>
<sequence>MRAKRRSIWLLPVSLAWAWAVLPPVTVRWTKRVSLPYVESGETVHHQYGFPFANRADMEWVSHSQAWFAVPLALNCLFWLAVFGVVAGLLRKWAPPRWLVRLTWAWAMWMALSLWGTIMLDDHFITPPPVLEDKGHTVCFFFQPCV</sequence>
<proteinExistence type="predicted"/>
<keyword evidence="1" id="KW-0812">Transmembrane</keyword>
<reference evidence="3" key="1">
    <citation type="journal article" date="2019" name="Int. J. Syst. Evol. Microbiol.">
        <title>The Global Catalogue of Microorganisms (GCM) 10K type strain sequencing project: providing services to taxonomists for standard genome sequencing and annotation.</title>
        <authorList>
            <consortium name="The Broad Institute Genomics Platform"/>
            <consortium name="The Broad Institute Genome Sequencing Center for Infectious Disease"/>
            <person name="Wu L."/>
            <person name="Ma J."/>
        </authorList>
    </citation>
    <scope>NUCLEOTIDE SEQUENCE [LARGE SCALE GENOMIC DNA]</scope>
    <source>
        <strain evidence="3">CGMCC 1.18439</strain>
    </source>
</reference>
<keyword evidence="3" id="KW-1185">Reference proteome</keyword>
<dbReference type="EMBL" id="BNAL01000008">
    <property type="protein sequence ID" value="GHF99581.1"/>
    <property type="molecule type" value="Genomic_DNA"/>
</dbReference>
<keyword evidence="1" id="KW-0472">Membrane</keyword>
<keyword evidence="1" id="KW-1133">Transmembrane helix</keyword>
<gene>
    <name evidence="2" type="ORF">GCM10017783_09570</name>
</gene>
<dbReference type="RefSeq" id="WP_189642541.1">
    <property type="nucleotide sequence ID" value="NZ_BNAL01000008.1"/>
</dbReference>
<dbReference type="Proteomes" id="UP000632154">
    <property type="component" value="Unassembled WGS sequence"/>
</dbReference>
<organism evidence="2 3">
    <name type="scientific">Deinococcus piscis</name>
    <dbReference type="NCBI Taxonomy" id="394230"/>
    <lineage>
        <taxon>Bacteria</taxon>
        <taxon>Thermotogati</taxon>
        <taxon>Deinococcota</taxon>
        <taxon>Deinococci</taxon>
        <taxon>Deinococcales</taxon>
        <taxon>Deinococcaceae</taxon>
        <taxon>Deinococcus</taxon>
    </lineage>
</organism>
<comment type="caution">
    <text evidence="2">The sequence shown here is derived from an EMBL/GenBank/DDBJ whole genome shotgun (WGS) entry which is preliminary data.</text>
</comment>
<evidence type="ECO:0000256" key="1">
    <source>
        <dbReference type="SAM" id="Phobius"/>
    </source>
</evidence>
<accession>A0ABQ3K876</accession>
<evidence type="ECO:0000313" key="2">
    <source>
        <dbReference type="EMBL" id="GHF99581.1"/>
    </source>
</evidence>
<feature type="transmembrane region" description="Helical" evidence="1">
    <location>
        <begin position="66"/>
        <end position="90"/>
    </location>
</feature>
<feature type="transmembrane region" description="Helical" evidence="1">
    <location>
        <begin position="102"/>
        <end position="120"/>
    </location>
</feature>
<name>A0ABQ3K876_9DEIO</name>